<dbReference type="AlphaFoldDB" id="A0A927H156"/>
<comment type="similarity">
    <text evidence="4">Belongs to the HepT RNase toxin family.</text>
</comment>
<evidence type="ECO:0000256" key="3">
    <source>
        <dbReference type="ARBA" id="ARBA00022801"/>
    </source>
</evidence>
<dbReference type="GO" id="GO:0004540">
    <property type="term" value="F:RNA nuclease activity"/>
    <property type="evidence" value="ECO:0007669"/>
    <property type="project" value="InterPro"/>
</dbReference>
<evidence type="ECO:0000313" key="5">
    <source>
        <dbReference type="EMBL" id="MBD2863149.1"/>
    </source>
</evidence>
<evidence type="ECO:0000256" key="4">
    <source>
        <dbReference type="ARBA" id="ARBA00024207"/>
    </source>
</evidence>
<evidence type="ECO:0000256" key="1">
    <source>
        <dbReference type="ARBA" id="ARBA00022649"/>
    </source>
</evidence>
<dbReference type="PANTHER" id="PTHR33397:SF5">
    <property type="entry name" value="RNASE YUTE-RELATED"/>
    <property type="match status" value="1"/>
</dbReference>
<gene>
    <name evidence="5" type="ORF">IDH45_14245</name>
</gene>
<dbReference type="InterPro" id="IPR037038">
    <property type="entry name" value="HepT-like_sf"/>
</dbReference>
<dbReference type="InterPro" id="IPR008201">
    <property type="entry name" value="HepT-like"/>
</dbReference>
<dbReference type="EMBL" id="JACXJA010000017">
    <property type="protein sequence ID" value="MBD2863149.1"/>
    <property type="molecule type" value="Genomic_DNA"/>
</dbReference>
<comment type="caution">
    <text evidence="5">The sequence shown here is derived from an EMBL/GenBank/DDBJ whole genome shotgun (WGS) entry which is preliminary data.</text>
</comment>
<dbReference type="PANTHER" id="PTHR33397">
    <property type="entry name" value="UPF0331 PROTEIN YUTE"/>
    <property type="match status" value="1"/>
</dbReference>
<dbReference type="RefSeq" id="WP_190928694.1">
    <property type="nucleotide sequence ID" value="NZ_JACXJA010000017.1"/>
</dbReference>
<keyword evidence="3" id="KW-0378">Hydrolase</keyword>
<reference evidence="5" key="1">
    <citation type="submission" date="2020-09" db="EMBL/GenBank/DDBJ databases">
        <title>A novel bacterium of genus Paenibacillus, isolated from South China Sea.</title>
        <authorList>
            <person name="Huang H."/>
            <person name="Mo K."/>
            <person name="Hu Y."/>
        </authorList>
    </citation>
    <scope>NUCLEOTIDE SEQUENCE</scope>
    <source>
        <strain evidence="5">IB182363</strain>
    </source>
</reference>
<dbReference type="Gene3D" id="1.20.120.580">
    <property type="entry name" value="bsu32300-like"/>
    <property type="match status" value="1"/>
</dbReference>
<dbReference type="InterPro" id="IPR052379">
    <property type="entry name" value="Type_VII_TA_RNase"/>
</dbReference>
<protein>
    <submittedName>
        <fullName evidence="5">DUF86 domain-containing protein</fullName>
    </submittedName>
</protein>
<dbReference type="GO" id="GO:0110001">
    <property type="term" value="C:toxin-antitoxin complex"/>
    <property type="evidence" value="ECO:0007669"/>
    <property type="project" value="InterPro"/>
</dbReference>
<evidence type="ECO:0000256" key="2">
    <source>
        <dbReference type="ARBA" id="ARBA00022722"/>
    </source>
</evidence>
<name>A0A927H156_9BACL</name>
<evidence type="ECO:0000313" key="6">
    <source>
        <dbReference type="Proteomes" id="UP000639396"/>
    </source>
</evidence>
<accession>A0A927H156</accession>
<keyword evidence="6" id="KW-1185">Reference proteome</keyword>
<dbReference type="GO" id="GO:0016787">
    <property type="term" value="F:hydrolase activity"/>
    <property type="evidence" value="ECO:0007669"/>
    <property type="project" value="UniProtKB-KW"/>
</dbReference>
<organism evidence="5 6">
    <name type="scientific">Paenibacillus oceani</name>
    <dbReference type="NCBI Taxonomy" id="2772510"/>
    <lineage>
        <taxon>Bacteria</taxon>
        <taxon>Bacillati</taxon>
        <taxon>Bacillota</taxon>
        <taxon>Bacilli</taxon>
        <taxon>Bacillales</taxon>
        <taxon>Paenibacillaceae</taxon>
        <taxon>Paenibacillus</taxon>
    </lineage>
</organism>
<sequence>MYYVNHEQIEERLAIIPSLAEAAERIGALWQEESPDQILALAQERLLHLAVELVTDVGSLLIDGFLMRDASSYEDIIDILRVEGVFGERQFEPLYELVKLRKPLVQEYVTLKRDSLHPLVRQLPGILQPFGESVKAFIAKELA</sequence>
<dbReference type="Pfam" id="PF01934">
    <property type="entry name" value="HepT-like"/>
    <property type="match status" value="1"/>
</dbReference>
<keyword evidence="1" id="KW-1277">Toxin-antitoxin system</keyword>
<dbReference type="Proteomes" id="UP000639396">
    <property type="component" value="Unassembled WGS sequence"/>
</dbReference>
<keyword evidence="2" id="KW-0540">Nuclease</keyword>
<proteinExistence type="inferred from homology"/>